<keyword evidence="3" id="KW-1185">Reference proteome</keyword>
<dbReference type="OrthoDB" id="4227183at2759"/>
<reference evidence="3" key="1">
    <citation type="journal article" date="2008" name="PLoS Genet.">
        <title>Genomic islands in the pathogenic filamentous fungus Aspergillus fumigatus.</title>
        <authorList>
            <person name="Fedorova N.D."/>
            <person name="Khaldi N."/>
            <person name="Joardar V.S."/>
            <person name="Maiti R."/>
            <person name="Amedeo P."/>
            <person name="Anderson M.J."/>
            <person name="Crabtree J."/>
            <person name="Silva J.C."/>
            <person name="Badger J.H."/>
            <person name="Albarraq A."/>
            <person name="Angiuoli S."/>
            <person name="Bussey H."/>
            <person name="Bowyer P."/>
            <person name="Cotty P.J."/>
            <person name="Dyer P.S."/>
            <person name="Egan A."/>
            <person name="Galens K."/>
            <person name="Fraser-Liggett C.M."/>
            <person name="Haas B.J."/>
            <person name="Inman J.M."/>
            <person name="Kent R."/>
            <person name="Lemieux S."/>
            <person name="Malavazi I."/>
            <person name="Orvis J."/>
            <person name="Roemer T."/>
            <person name="Ronning C.M."/>
            <person name="Sundaram J.P."/>
            <person name="Sutton G."/>
            <person name="Turner G."/>
            <person name="Venter J.C."/>
            <person name="White O.R."/>
            <person name="Whitty B.R."/>
            <person name="Youngman P."/>
            <person name="Wolfe K.H."/>
            <person name="Goldman G.H."/>
            <person name="Wortman J.R."/>
            <person name="Jiang B."/>
            <person name="Denning D.W."/>
            <person name="Nierman W.C."/>
        </authorList>
    </citation>
    <scope>NUCLEOTIDE SEQUENCE [LARGE SCALE GENOMIC DNA]</scope>
    <source>
        <strain evidence="3">ATCC 1020 / DSM 3700 / CBS 544.65 / FGSC A1164 / JCM 1740 / NRRL 181 / WB 181</strain>
    </source>
</reference>
<evidence type="ECO:0000313" key="2">
    <source>
        <dbReference type="EMBL" id="EAW23709.1"/>
    </source>
</evidence>
<dbReference type="eggNOG" id="ENOG502RNXM">
    <property type="taxonomic scope" value="Eukaryota"/>
</dbReference>
<evidence type="ECO:0000256" key="1">
    <source>
        <dbReference type="SAM" id="Coils"/>
    </source>
</evidence>
<dbReference type="GeneID" id="4592333"/>
<dbReference type="OMA" id="QYRFSHA"/>
<dbReference type="Proteomes" id="UP000006702">
    <property type="component" value="Unassembled WGS sequence"/>
</dbReference>
<dbReference type="HOGENOM" id="CLU_055646_0_0_1"/>
<feature type="coiled-coil region" evidence="1">
    <location>
        <begin position="23"/>
        <end position="57"/>
    </location>
</feature>
<dbReference type="RefSeq" id="XP_001265606.1">
    <property type="nucleotide sequence ID" value="XM_001265605.1"/>
</dbReference>
<protein>
    <submittedName>
        <fullName evidence="2">Uncharacterized protein</fullName>
    </submittedName>
</protein>
<sequence>METRVAMDEGRYAAEPTHLINGIRQLHSLVLEAEERCRRQKEENEEMRHKASKLIQQKDQHIVELTDRLNDLQYHPDILDDDEATQTMVNLSHELDVWVKGSFRNPDLLENLPRLELVHMVYSPLPLETIDNSRNTHQKWAFIRAFVTSYLFYYFFDPYIVGVRKPDTEYSLTTIESEVFDKCPGHVAGNWRSATSMAIQSFVKGYLEDAAMNCMREIEQLGSCASADPGVREKKLYELIQSCVRFKRRLERQPAQYRFSHASSGDKFISGTMQSVTGEEGEGAVVDFCLWPGLWKGDVLLYPETVWSRMDESSVEDYPRNRNSSHPSI</sequence>
<dbReference type="EMBL" id="DS027686">
    <property type="protein sequence ID" value="EAW23709.1"/>
    <property type="molecule type" value="Genomic_DNA"/>
</dbReference>
<gene>
    <name evidence="2" type="ORF">NFIA_032740</name>
</gene>
<keyword evidence="1" id="KW-0175">Coiled coil</keyword>
<dbReference type="VEuPathDB" id="FungiDB:NFIA_032740"/>
<dbReference type="KEGG" id="nfi:NFIA_032740"/>
<accession>A1CY89</accession>
<proteinExistence type="predicted"/>
<evidence type="ECO:0000313" key="3">
    <source>
        <dbReference type="Proteomes" id="UP000006702"/>
    </source>
</evidence>
<organism evidence="2 3">
    <name type="scientific">Neosartorya fischeri (strain ATCC 1020 / DSM 3700 / CBS 544.65 / FGSC A1164 / JCM 1740 / NRRL 181 / WB 181)</name>
    <name type="common">Aspergillus fischerianus</name>
    <dbReference type="NCBI Taxonomy" id="331117"/>
    <lineage>
        <taxon>Eukaryota</taxon>
        <taxon>Fungi</taxon>
        <taxon>Dikarya</taxon>
        <taxon>Ascomycota</taxon>
        <taxon>Pezizomycotina</taxon>
        <taxon>Eurotiomycetes</taxon>
        <taxon>Eurotiomycetidae</taxon>
        <taxon>Eurotiales</taxon>
        <taxon>Aspergillaceae</taxon>
        <taxon>Aspergillus</taxon>
        <taxon>Aspergillus subgen. Fumigati</taxon>
    </lineage>
</organism>
<dbReference type="AlphaFoldDB" id="A1CY89"/>
<name>A1CY89_NEOFI</name>